<feature type="compositionally biased region" description="Basic and acidic residues" evidence="1">
    <location>
        <begin position="216"/>
        <end position="235"/>
    </location>
</feature>
<gene>
    <name evidence="2" type="ORF">BDV29DRAFT_63330</name>
</gene>
<organism evidence="2 3">
    <name type="scientific">Aspergillus leporis</name>
    <dbReference type="NCBI Taxonomy" id="41062"/>
    <lineage>
        <taxon>Eukaryota</taxon>
        <taxon>Fungi</taxon>
        <taxon>Dikarya</taxon>
        <taxon>Ascomycota</taxon>
        <taxon>Pezizomycotina</taxon>
        <taxon>Eurotiomycetes</taxon>
        <taxon>Eurotiomycetidae</taxon>
        <taxon>Eurotiales</taxon>
        <taxon>Aspergillaceae</taxon>
        <taxon>Aspergillus</taxon>
        <taxon>Aspergillus subgen. Circumdati</taxon>
    </lineage>
</organism>
<feature type="compositionally biased region" description="Basic residues" evidence="1">
    <location>
        <begin position="31"/>
        <end position="41"/>
    </location>
</feature>
<evidence type="ECO:0000256" key="1">
    <source>
        <dbReference type="SAM" id="MobiDB-lite"/>
    </source>
</evidence>
<feature type="compositionally biased region" description="Acidic residues" evidence="1">
    <location>
        <begin position="94"/>
        <end position="107"/>
    </location>
</feature>
<protein>
    <submittedName>
        <fullName evidence="2">Uncharacterized protein</fullName>
    </submittedName>
</protein>
<feature type="region of interest" description="Disordered" evidence="1">
    <location>
        <begin position="146"/>
        <end position="302"/>
    </location>
</feature>
<feature type="compositionally biased region" description="Basic and acidic residues" evidence="1">
    <location>
        <begin position="249"/>
        <end position="262"/>
    </location>
</feature>
<accession>A0A5N5WP01</accession>
<reference evidence="2 3" key="1">
    <citation type="submission" date="2019-04" db="EMBL/GenBank/DDBJ databases">
        <title>Friends and foes A comparative genomics study of 23 Aspergillus species from section Flavi.</title>
        <authorList>
            <consortium name="DOE Joint Genome Institute"/>
            <person name="Kjaerbolling I."/>
            <person name="Vesth T."/>
            <person name="Frisvad J.C."/>
            <person name="Nybo J.L."/>
            <person name="Theobald S."/>
            <person name="Kildgaard S."/>
            <person name="Isbrandt T."/>
            <person name="Kuo A."/>
            <person name="Sato A."/>
            <person name="Lyhne E.K."/>
            <person name="Kogle M.E."/>
            <person name="Wiebenga A."/>
            <person name="Kun R.S."/>
            <person name="Lubbers R.J."/>
            <person name="Makela M.R."/>
            <person name="Barry K."/>
            <person name="Chovatia M."/>
            <person name="Clum A."/>
            <person name="Daum C."/>
            <person name="Haridas S."/>
            <person name="He G."/>
            <person name="LaButti K."/>
            <person name="Lipzen A."/>
            <person name="Mondo S."/>
            <person name="Riley R."/>
            <person name="Salamov A."/>
            <person name="Simmons B.A."/>
            <person name="Magnuson J.K."/>
            <person name="Henrissat B."/>
            <person name="Mortensen U.H."/>
            <person name="Larsen T.O."/>
            <person name="Devries R.P."/>
            <person name="Grigoriev I.V."/>
            <person name="Machida M."/>
            <person name="Baker S.E."/>
            <person name="Andersen M.R."/>
        </authorList>
    </citation>
    <scope>NUCLEOTIDE SEQUENCE [LARGE SCALE GENOMIC DNA]</scope>
    <source>
        <strain evidence="2 3">CBS 151.66</strain>
    </source>
</reference>
<feature type="compositionally biased region" description="Polar residues" evidence="1">
    <location>
        <begin position="154"/>
        <end position="163"/>
    </location>
</feature>
<feature type="region of interest" description="Disordered" evidence="1">
    <location>
        <begin position="17"/>
        <end position="68"/>
    </location>
</feature>
<evidence type="ECO:0000313" key="2">
    <source>
        <dbReference type="EMBL" id="KAB8068772.1"/>
    </source>
</evidence>
<evidence type="ECO:0000313" key="3">
    <source>
        <dbReference type="Proteomes" id="UP000326565"/>
    </source>
</evidence>
<proteinExistence type="predicted"/>
<dbReference type="Proteomes" id="UP000326565">
    <property type="component" value="Unassembled WGS sequence"/>
</dbReference>
<dbReference type="OrthoDB" id="4498011at2759"/>
<name>A0A5N5WP01_9EURO</name>
<feature type="region of interest" description="Disordered" evidence="1">
    <location>
        <begin position="89"/>
        <end position="126"/>
    </location>
</feature>
<sequence length="387" mass="45620">METRTKHFIRTRIFDTRASSRPGPRDPTIHYIRHSQPKSTRKMNPPRYKIIEPKKPTRSRVPSGISIRTLSPIRSRPVRFRLPFLSRAVKPEQDSDSESEPEWESNSDTDSSSSSGEGHIRRPRCRNRSRDRFRRLFVVNDPNDMRWPQRRTLRSPSPETRSPQPRRKVFIGPDNETGGLDVSTRCPRLRQLSGGPRRPRERTPVSERGSPRRGPRVVEIHNNDHCASPRRERGRSPARRQVRFASDVGFEKNANRARENKSRERKRYHVRSPHRHTSDLSSDYGTANSGATCRLRSPKRTNTERWRKTRMFGERARPRIIYDGIDQMSEAAEHIRKGWRRHSRESLLRDLKSHSDRSRCVRRCDERIIYGRGHRQYDRRWPCIGLV</sequence>
<keyword evidence="3" id="KW-1185">Reference proteome</keyword>
<dbReference type="EMBL" id="ML732374">
    <property type="protein sequence ID" value="KAB8068772.1"/>
    <property type="molecule type" value="Genomic_DNA"/>
</dbReference>
<feature type="compositionally biased region" description="Basic residues" evidence="1">
    <location>
        <begin position="263"/>
        <end position="275"/>
    </location>
</feature>
<feature type="compositionally biased region" description="Polar residues" evidence="1">
    <location>
        <begin position="279"/>
        <end position="291"/>
    </location>
</feature>
<dbReference type="AlphaFoldDB" id="A0A5N5WP01"/>